<gene>
    <name evidence="6" type="ORF">QQZ08_005738</name>
</gene>
<comment type="caution">
    <text evidence="6">The sequence shown here is derived from an EMBL/GenBank/DDBJ whole genome shotgun (WGS) entry which is preliminary data.</text>
</comment>
<evidence type="ECO:0000256" key="2">
    <source>
        <dbReference type="ARBA" id="ARBA00022723"/>
    </source>
</evidence>
<accession>A0ABR1I2N4</accession>
<keyword evidence="7" id="KW-1185">Reference proteome</keyword>
<protein>
    <recommendedName>
        <fullName evidence="8">Histidinol dehydrogenase</fullName>
    </recommendedName>
</protein>
<dbReference type="EMBL" id="JAZAVK010000049">
    <property type="protein sequence ID" value="KAK7427800.1"/>
    <property type="molecule type" value="Genomic_DNA"/>
</dbReference>
<evidence type="ECO:0000256" key="5">
    <source>
        <dbReference type="SAM" id="MobiDB-lite"/>
    </source>
</evidence>
<dbReference type="PANTHER" id="PTHR21256:SF14">
    <property type="entry name" value="HISTIDINOL DEHYDROGENASE"/>
    <property type="match status" value="1"/>
</dbReference>
<dbReference type="Pfam" id="PF00815">
    <property type="entry name" value="Histidinol_dh"/>
    <property type="match status" value="1"/>
</dbReference>
<evidence type="ECO:0000313" key="6">
    <source>
        <dbReference type="EMBL" id="KAK7427800.1"/>
    </source>
</evidence>
<keyword evidence="4" id="KW-0560">Oxidoreductase</keyword>
<comment type="cofactor">
    <cofactor evidence="1">
        <name>Zn(2+)</name>
        <dbReference type="ChEBI" id="CHEBI:29105"/>
    </cofactor>
</comment>
<evidence type="ECO:0000256" key="4">
    <source>
        <dbReference type="ARBA" id="ARBA00023002"/>
    </source>
</evidence>
<evidence type="ECO:0000313" key="7">
    <source>
        <dbReference type="Proteomes" id="UP001498421"/>
    </source>
</evidence>
<sequence length="98" mass="10780">MPRTYLKKATPPVKPASGSSADVPTIVKGVIDTIRSEGDAAVRQYSEKFDKWSPKSFKLSESEIQHAISQVSPQIIDGIKTVQTNARKFAVAQKDSQY</sequence>
<feature type="region of interest" description="Disordered" evidence="5">
    <location>
        <begin position="1"/>
        <end position="21"/>
    </location>
</feature>
<evidence type="ECO:0000256" key="1">
    <source>
        <dbReference type="ARBA" id="ARBA00001947"/>
    </source>
</evidence>
<dbReference type="InterPro" id="IPR012131">
    <property type="entry name" value="Hstdl_DH"/>
</dbReference>
<name>A0ABR1I2N4_9HYPO</name>
<organism evidence="6 7">
    <name type="scientific">Neonectria magnoliae</name>
    <dbReference type="NCBI Taxonomy" id="2732573"/>
    <lineage>
        <taxon>Eukaryota</taxon>
        <taxon>Fungi</taxon>
        <taxon>Dikarya</taxon>
        <taxon>Ascomycota</taxon>
        <taxon>Pezizomycotina</taxon>
        <taxon>Sordariomycetes</taxon>
        <taxon>Hypocreomycetidae</taxon>
        <taxon>Hypocreales</taxon>
        <taxon>Nectriaceae</taxon>
        <taxon>Neonectria</taxon>
    </lineage>
</organism>
<dbReference type="Proteomes" id="UP001498421">
    <property type="component" value="Unassembled WGS sequence"/>
</dbReference>
<evidence type="ECO:0008006" key="8">
    <source>
        <dbReference type="Google" id="ProtNLM"/>
    </source>
</evidence>
<reference evidence="6 7" key="1">
    <citation type="journal article" date="2025" name="Microbiol. Resour. Announc.">
        <title>Draft genome sequences for Neonectria magnoliae and Neonectria punicea, canker pathogens of Liriodendron tulipifera and Acer saccharum in West Virginia.</title>
        <authorList>
            <person name="Petronek H.M."/>
            <person name="Kasson M.T."/>
            <person name="Metheny A.M."/>
            <person name="Stauder C.M."/>
            <person name="Lovett B."/>
            <person name="Lynch S.C."/>
            <person name="Garnas J.R."/>
            <person name="Kasson L.R."/>
            <person name="Stajich J.E."/>
        </authorList>
    </citation>
    <scope>NUCLEOTIDE SEQUENCE [LARGE SCALE GENOMIC DNA]</scope>
    <source>
        <strain evidence="6 7">NRRL 64651</strain>
    </source>
</reference>
<keyword evidence="3" id="KW-0862">Zinc</keyword>
<evidence type="ECO:0000256" key="3">
    <source>
        <dbReference type="ARBA" id="ARBA00022833"/>
    </source>
</evidence>
<dbReference type="Gene3D" id="3.40.50.1980">
    <property type="entry name" value="Nitrogenase molybdenum iron protein domain"/>
    <property type="match status" value="1"/>
</dbReference>
<dbReference type="PANTHER" id="PTHR21256">
    <property type="entry name" value="HISTIDINOL DEHYDROGENASE HDH"/>
    <property type="match status" value="1"/>
</dbReference>
<keyword evidence="2" id="KW-0479">Metal-binding</keyword>
<proteinExistence type="predicted"/>